<evidence type="ECO:0000256" key="1">
    <source>
        <dbReference type="ARBA" id="ARBA00023004"/>
    </source>
</evidence>
<dbReference type="InterPro" id="IPR008988">
    <property type="entry name" value="Transcriptional_repressor_C"/>
</dbReference>
<dbReference type="Pfam" id="PF04023">
    <property type="entry name" value="FeoA"/>
    <property type="match status" value="1"/>
</dbReference>
<dbReference type="InterPro" id="IPR007167">
    <property type="entry name" value="Fe-transptr_FeoA-like"/>
</dbReference>
<protein>
    <submittedName>
        <fullName evidence="3">Ferrous iron transport protein A</fullName>
    </submittedName>
</protein>
<organism evidence="3 4">
    <name type="scientific">Desulfurobacterium pacificum</name>
    <dbReference type="NCBI Taxonomy" id="240166"/>
    <lineage>
        <taxon>Bacteria</taxon>
        <taxon>Pseudomonadati</taxon>
        <taxon>Aquificota</taxon>
        <taxon>Aquificia</taxon>
        <taxon>Desulfurobacteriales</taxon>
        <taxon>Desulfurobacteriaceae</taxon>
        <taxon>Desulfurobacterium</taxon>
    </lineage>
</organism>
<sequence>MRLIDVKEGEKVKIINIIGGCGLKNRLASIGIYPGAEIKVVKSPPGPLIVETAGSRFAIGKGMAARIEVEK</sequence>
<dbReference type="RefSeq" id="WP_283399969.1">
    <property type="nucleotide sequence ID" value="NZ_FXUB01000001.1"/>
</dbReference>
<evidence type="ECO:0000313" key="4">
    <source>
        <dbReference type="Proteomes" id="UP001157911"/>
    </source>
</evidence>
<dbReference type="PANTHER" id="PTHR43151:SF2">
    <property type="entry name" value="FE(2+) TRANSPORT PROTEIN A-RELATED"/>
    <property type="match status" value="1"/>
</dbReference>
<evidence type="ECO:0000313" key="3">
    <source>
        <dbReference type="EMBL" id="SMP07236.1"/>
    </source>
</evidence>
<feature type="domain" description="Ferrous iron transporter FeoA-like" evidence="2">
    <location>
        <begin position="1"/>
        <end position="71"/>
    </location>
</feature>
<gene>
    <name evidence="3" type="ORF">SAMN06265339_0464</name>
</gene>
<keyword evidence="1" id="KW-0408">Iron</keyword>
<reference evidence="3 4" key="1">
    <citation type="submission" date="2017-05" db="EMBL/GenBank/DDBJ databases">
        <authorList>
            <person name="Varghese N."/>
            <person name="Submissions S."/>
        </authorList>
    </citation>
    <scope>NUCLEOTIDE SEQUENCE [LARGE SCALE GENOMIC DNA]</scope>
    <source>
        <strain evidence="3 4">DSM 15522</strain>
    </source>
</reference>
<dbReference type="InterPro" id="IPR038157">
    <property type="entry name" value="FeoA_core_dom"/>
</dbReference>
<dbReference type="Proteomes" id="UP001157911">
    <property type="component" value="Unassembled WGS sequence"/>
</dbReference>
<proteinExistence type="predicted"/>
<dbReference type="EMBL" id="FXUB01000001">
    <property type="protein sequence ID" value="SMP07236.1"/>
    <property type="molecule type" value="Genomic_DNA"/>
</dbReference>
<dbReference type="SMART" id="SM00899">
    <property type="entry name" value="FeoA"/>
    <property type="match status" value="1"/>
</dbReference>
<dbReference type="Gene3D" id="2.30.30.90">
    <property type="match status" value="1"/>
</dbReference>
<comment type="caution">
    <text evidence="3">The sequence shown here is derived from an EMBL/GenBank/DDBJ whole genome shotgun (WGS) entry which is preliminary data.</text>
</comment>
<dbReference type="SUPFAM" id="SSF50037">
    <property type="entry name" value="C-terminal domain of transcriptional repressors"/>
    <property type="match status" value="1"/>
</dbReference>
<evidence type="ECO:0000259" key="2">
    <source>
        <dbReference type="SMART" id="SM00899"/>
    </source>
</evidence>
<dbReference type="InterPro" id="IPR053184">
    <property type="entry name" value="FeoA-like"/>
</dbReference>
<name>A0ABY1NEH0_9BACT</name>
<dbReference type="PANTHER" id="PTHR43151">
    <property type="entry name" value="FEOA FAMILY PROTEIN"/>
    <property type="match status" value="1"/>
</dbReference>
<keyword evidence="4" id="KW-1185">Reference proteome</keyword>
<accession>A0ABY1NEH0</accession>